<proteinExistence type="predicted"/>
<sequence length="497" mass="54879">MQRTSEEERRFIEAALIQKASQGQDWGKGVSVPRIRKKWVPPGSNIAMGDGQAARTFIGAWHMMTPLPSWTSPLQNQPNCKTVPNLASIDAIITRLRTPYREAPRKPPIRVHATHPPVALLASMGSTAHLKNQQRAQNKRPPSPLAAAWRSAPNLSKMDKGSAHHRSAPQLTSRKLPDGATSKLLPDHMRRELIEYARSQEKELVLLVEMRPVKTQTLHQVEDKYRQFASALAAELGEHLFSKRRPELAAFTAITEDSFHVELLFSKLFSRCWPNVANVIKKIRQHPAVMMEMVRREDAFVFEQARREGEADGPAGVRSALDQMQEPLTSVVHETGSLHSNSTIDAATKLLADLDAGDAALCQAMKIGSLEALDMALDRFGKVPGTTASRSVVREARNRREAWILERPPPQPTAAAPALQVKAEAEGVPQPAASSLPSSLEAAEEDERAALALEAEQEAEGQPAERSQFLRSDAEWADDLDGHDDELDDYVAAAARR</sequence>
<name>A0A0M0K1K0_9EUKA</name>
<accession>A0A0M0K1K0</accession>
<dbReference type="Proteomes" id="UP000037460">
    <property type="component" value="Unassembled WGS sequence"/>
</dbReference>
<feature type="region of interest" description="Disordered" evidence="1">
    <location>
        <begin position="423"/>
        <end position="497"/>
    </location>
</feature>
<feature type="compositionally biased region" description="Low complexity" evidence="1">
    <location>
        <begin position="450"/>
        <end position="465"/>
    </location>
</feature>
<evidence type="ECO:0000313" key="3">
    <source>
        <dbReference type="Proteomes" id="UP000037460"/>
    </source>
</evidence>
<organism evidence="2 3">
    <name type="scientific">Chrysochromulina tobinii</name>
    <dbReference type="NCBI Taxonomy" id="1460289"/>
    <lineage>
        <taxon>Eukaryota</taxon>
        <taxon>Haptista</taxon>
        <taxon>Haptophyta</taxon>
        <taxon>Prymnesiophyceae</taxon>
        <taxon>Prymnesiales</taxon>
        <taxon>Chrysochromulinaceae</taxon>
        <taxon>Chrysochromulina</taxon>
    </lineage>
</organism>
<dbReference type="EMBL" id="JWZX01001690">
    <property type="protein sequence ID" value="KOO32761.1"/>
    <property type="molecule type" value="Genomic_DNA"/>
</dbReference>
<feature type="compositionally biased region" description="Acidic residues" evidence="1">
    <location>
        <begin position="475"/>
        <end position="489"/>
    </location>
</feature>
<protein>
    <submittedName>
        <fullName evidence="2">Uncharacterized protein</fullName>
    </submittedName>
</protein>
<reference evidence="3" key="1">
    <citation type="journal article" date="2015" name="PLoS Genet.">
        <title>Genome Sequence and Transcriptome Analyses of Chrysochromulina tobin: Metabolic Tools for Enhanced Algal Fitness in the Prominent Order Prymnesiales (Haptophyceae).</title>
        <authorList>
            <person name="Hovde B.T."/>
            <person name="Deodato C.R."/>
            <person name="Hunsperger H.M."/>
            <person name="Ryken S.A."/>
            <person name="Yost W."/>
            <person name="Jha R.K."/>
            <person name="Patterson J."/>
            <person name="Monnat R.J. Jr."/>
            <person name="Barlow S.B."/>
            <person name="Starkenburg S.R."/>
            <person name="Cattolico R.A."/>
        </authorList>
    </citation>
    <scope>NUCLEOTIDE SEQUENCE</scope>
    <source>
        <strain evidence="3">CCMP291</strain>
    </source>
</reference>
<gene>
    <name evidence="2" type="ORF">Ctob_012555</name>
</gene>
<evidence type="ECO:0000313" key="2">
    <source>
        <dbReference type="EMBL" id="KOO32761.1"/>
    </source>
</evidence>
<evidence type="ECO:0000256" key="1">
    <source>
        <dbReference type="SAM" id="MobiDB-lite"/>
    </source>
</evidence>
<keyword evidence="3" id="KW-1185">Reference proteome</keyword>
<comment type="caution">
    <text evidence="2">The sequence shown here is derived from an EMBL/GenBank/DDBJ whole genome shotgun (WGS) entry which is preliminary data.</text>
</comment>
<feature type="compositionally biased region" description="Low complexity" evidence="1">
    <location>
        <begin position="431"/>
        <end position="441"/>
    </location>
</feature>
<dbReference type="AlphaFoldDB" id="A0A0M0K1K0"/>
<feature type="region of interest" description="Disordered" evidence="1">
    <location>
        <begin position="156"/>
        <end position="183"/>
    </location>
</feature>